<dbReference type="HOGENOM" id="CLU_136906_0_0_1"/>
<dbReference type="Proteomes" id="UP000053593">
    <property type="component" value="Unassembled WGS sequence"/>
</dbReference>
<evidence type="ECO:0000313" key="3">
    <source>
        <dbReference type="EMBL" id="KIK52228.1"/>
    </source>
</evidence>
<reference evidence="3 4" key="1">
    <citation type="submission" date="2014-04" db="EMBL/GenBank/DDBJ databases">
        <title>Evolutionary Origins and Diversification of the Mycorrhizal Mutualists.</title>
        <authorList>
            <consortium name="DOE Joint Genome Institute"/>
            <consortium name="Mycorrhizal Genomics Consortium"/>
            <person name="Kohler A."/>
            <person name="Kuo A."/>
            <person name="Nagy L.G."/>
            <person name="Floudas D."/>
            <person name="Copeland A."/>
            <person name="Barry K.W."/>
            <person name="Cichocki N."/>
            <person name="Veneault-Fourrey C."/>
            <person name="LaButti K."/>
            <person name="Lindquist E.A."/>
            <person name="Lipzen A."/>
            <person name="Lundell T."/>
            <person name="Morin E."/>
            <person name="Murat C."/>
            <person name="Riley R."/>
            <person name="Ohm R."/>
            <person name="Sun H."/>
            <person name="Tunlid A."/>
            <person name="Henrissat B."/>
            <person name="Grigoriev I.V."/>
            <person name="Hibbett D.S."/>
            <person name="Martin F."/>
        </authorList>
    </citation>
    <scope>NUCLEOTIDE SEQUENCE [LARGE SCALE GENOMIC DNA]</scope>
    <source>
        <strain evidence="3 4">FD-317 M1</strain>
    </source>
</reference>
<sequence>MTFIALTWVTFVEGAVSIMQDRVDFIQIKSNAQGGLEAQSQILDKEILPLAYMDSWGLTVSMLCSDFIVVWRAWVLFQQERLWKIALVLSMIVNIGIQLADCILDDININVFTSNSSMILDWLSLVVSLVVNMLATGLISWKAWQVTVFFEALCCISPFLMINSE</sequence>
<evidence type="ECO:0000313" key="4">
    <source>
        <dbReference type="Proteomes" id="UP000053593"/>
    </source>
</evidence>
<organism evidence="3 4">
    <name type="scientific">Collybiopsis luxurians FD-317 M1</name>
    <dbReference type="NCBI Taxonomy" id="944289"/>
    <lineage>
        <taxon>Eukaryota</taxon>
        <taxon>Fungi</taxon>
        <taxon>Dikarya</taxon>
        <taxon>Basidiomycota</taxon>
        <taxon>Agaricomycotina</taxon>
        <taxon>Agaricomycetes</taxon>
        <taxon>Agaricomycetidae</taxon>
        <taxon>Agaricales</taxon>
        <taxon>Marasmiineae</taxon>
        <taxon>Omphalotaceae</taxon>
        <taxon>Collybiopsis</taxon>
        <taxon>Collybiopsis luxurians</taxon>
    </lineage>
</organism>
<feature type="transmembrane region" description="Helical" evidence="1">
    <location>
        <begin position="56"/>
        <end position="75"/>
    </location>
</feature>
<feature type="signal peptide" evidence="2">
    <location>
        <begin position="1"/>
        <end position="17"/>
    </location>
</feature>
<dbReference type="EMBL" id="KN834846">
    <property type="protein sequence ID" value="KIK52228.1"/>
    <property type="molecule type" value="Genomic_DNA"/>
</dbReference>
<accession>A0A0D0CBH3</accession>
<proteinExistence type="predicted"/>
<keyword evidence="1" id="KW-1133">Transmembrane helix</keyword>
<keyword evidence="1" id="KW-0812">Transmembrane</keyword>
<keyword evidence="1" id="KW-0472">Membrane</keyword>
<feature type="transmembrane region" description="Helical" evidence="1">
    <location>
        <begin position="82"/>
        <end position="99"/>
    </location>
</feature>
<dbReference type="AlphaFoldDB" id="A0A0D0CBH3"/>
<gene>
    <name evidence="3" type="ORF">GYMLUDRAFT_970649</name>
</gene>
<evidence type="ECO:0000256" key="2">
    <source>
        <dbReference type="SAM" id="SignalP"/>
    </source>
</evidence>
<protein>
    <submittedName>
        <fullName evidence="3">Uncharacterized protein</fullName>
    </submittedName>
</protein>
<keyword evidence="4" id="KW-1185">Reference proteome</keyword>
<name>A0A0D0CBH3_9AGAR</name>
<evidence type="ECO:0000256" key="1">
    <source>
        <dbReference type="SAM" id="Phobius"/>
    </source>
</evidence>
<feature type="transmembrane region" description="Helical" evidence="1">
    <location>
        <begin position="119"/>
        <end position="139"/>
    </location>
</feature>
<keyword evidence="2" id="KW-0732">Signal</keyword>
<feature type="chain" id="PRO_5002225136" evidence="2">
    <location>
        <begin position="18"/>
        <end position="165"/>
    </location>
</feature>
<dbReference type="OrthoDB" id="2884172at2759"/>